<dbReference type="Proteomes" id="UP000184073">
    <property type="component" value="Unassembled WGS sequence"/>
</dbReference>
<name>A0A1L9P3S2_ASPVE</name>
<protein>
    <recommendedName>
        <fullName evidence="3">BTB domain-containing protein</fullName>
    </recommendedName>
</protein>
<dbReference type="STRING" id="1036611.A0A1L9P3S2"/>
<evidence type="ECO:0008006" key="3">
    <source>
        <dbReference type="Google" id="ProtNLM"/>
    </source>
</evidence>
<dbReference type="EMBL" id="KV878125">
    <property type="protein sequence ID" value="OJI96187.1"/>
    <property type="molecule type" value="Genomic_DNA"/>
</dbReference>
<accession>A0A1L9P3S2</accession>
<keyword evidence="2" id="KW-1185">Reference proteome</keyword>
<dbReference type="CDD" id="cd18186">
    <property type="entry name" value="BTB_POZ_ZBTB_KLHL-like"/>
    <property type="match status" value="1"/>
</dbReference>
<evidence type="ECO:0000313" key="2">
    <source>
        <dbReference type="Proteomes" id="UP000184073"/>
    </source>
</evidence>
<organism evidence="1 2">
    <name type="scientific">Aspergillus versicolor CBS 583.65</name>
    <dbReference type="NCBI Taxonomy" id="1036611"/>
    <lineage>
        <taxon>Eukaryota</taxon>
        <taxon>Fungi</taxon>
        <taxon>Dikarya</taxon>
        <taxon>Ascomycota</taxon>
        <taxon>Pezizomycotina</taxon>
        <taxon>Eurotiomycetes</taxon>
        <taxon>Eurotiomycetidae</taxon>
        <taxon>Eurotiales</taxon>
        <taxon>Aspergillaceae</taxon>
        <taxon>Aspergillus</taxon>
        <taxon>Aspergillus subgen. Nidulantes</taxon>
    </lineage>
</organism>
<dbReference type="AlphaFoldDB" id="A0A1L9P3S2"/>
<dbReference type="GeneID" id="63733511"/>
<evidence type="ECO:0000313" key="1">
    <source>
        <dbReference type="EMBL" id="OJI96187.1"/>
    </source>
</evidence>
<proteinExistence type="predicted"/>
<sequence length="372" mass="41738">MVLDYILDPQGEVFIVIRNPNAPFAVWPSTTDEDGNPPTPSKEGDVNELLIESDAESDGGTVLETTPGAFDHNLGEPERDVRIQASARHLMLGSPVFNRMLNGGWSEARQLKEKGSAELVVDGWDVEALVVVLNIIHSHLLKVPRKVTVEQLAKIAVIADYYDCKSVQFFGELWIRAISKEPPSDYSRYMVLCLWASYFFNYRTLFTTYSSAAMEKATCHISSLRLPIPGNIIHDMNAKRISSIYEIISRVYTLRDAILNCSSMDSSFCSSECTSMSLGSLLRYMRPLGMGLLQPTKPYLGFRFGDVVNIANFELTACLLNPWVSEVTHERMRQQFIDMSLGIPKSIEGLDLAEYTKGWQVNTLQQYGHECA</sequence>
<reference evidence="2" key="1">
    <citation type="journal article" date="2017" name="Genome Biol.">
        <title>Comparative genomics reveals high biological diversity and specific adaptations in the industrially and medically important fungal genus Aspergillus.</title>
        <authorList>
            <person name="de Vries R.P."/>
            <person name="Riley R."/>
            <person name="Wiebenga A."/>
            <person name="Aguilar-Osorio G."/>
            <person name="Amillis S."/>
            <person name="Uchima C.A."/>
            <person name="Anderluh G."/>
            <person name="Asadollahi M."/>
            <person name="Askin M."/>
            <person name="Barry K."/>
            <person name="Battaglia E."/>
            <person name="Bayram O."/>
            <person name="Benocci T."/>
            <person name="Braus-Stromeyer S.A."/>
            <person name="Caldana C."/>
            <person name="Canovas D."/>
            <person name="Cerqueira G.C."/>
            <person name="Chen F."/>
            <person name="Chen W."/>
            <person name="Choi C."/>
            <person name="Clum A."/>
            <person name="Dos Santos R.A."/>
            <person name="Damasio A.R."/>
            <person name="Diallinas G."/>
            <person name="Emri T."/>
            <person name="Fekete E."/>
            <person name="Flipphi M."/>
            <person name="Freyberg S."/>
            <person name="Gallo A."/>
            <person name="Gournas C."/>
            <person name="Habgood R."/>
            <person name="Hainaut M."/>
            <person name="Harispe M.L."/>
            <person name="Henrissat B."/>
            <person name="Hilden K.S."/>
            <person name="Hope R."/>
            <person name="Hossain A."/>
            <person name="Karabika E."/>
            <person name="Karaffa L."/>
            <person name="Karanyi Z."/>
            <person name="Krasevec N."/>
            <person name="Kuo A."/>
            <person name="Kusch H."/>
            <person name="LaButti K."/>
            <person name="Lagendijk E.L."/>
            <person name="Lapidus A."/>
            <person name="Levasseur A."/>
            <person name="Lindquist E."/>
            <person name="Lipzen A."/>
            <person name="Logrieco A.F."/>
            <person name="MacCabe A."/>
            <person name="Maekelae M.R."/>
            <person name="Malavazi I."/>
            <person name="Melin P."/>
            <person name="Meyer V."/>
            <person name="Mielnichuk N."/>
            <person name="Miskei M."/>
            <person name="Molnar A.P."/>
            <person name="Mule G."/>
            <person name="Ngan C.Y."/>
            <person name="Orejas M."/>
            <person name="Orosz E."/>
            <person name="Ouedraogo J.P."/>
            <person name="Overkamp K.M."/>
            <person name="Park H.-S."/>
            <person name="Perrone G."/>
            <person name="Piumi F."/>
            <person name="Punt P.J."/>
            <person name="Ram A.F."/>
            <person name="Ramon A."/>
            <person name="Rauscher S."/>
            <person name="Record E."/>
            <person name="Riano-Pachon D.M."/>
            <person name="Robert V."/>
            <person name="Roehrig J."/>
            <person name="Ruller R."/>
            <person name="Salamov A."/>
            <person name="Salih N.S."/>
            <person name="Samson R.A."/>
            <person name="Sandor E."/>
            <person name="Sanguinetti M."/>
            <person name="Schuetze T."/>
            <person name="Sepcic K."/>
            <person name="Shelest E."/>
            <person name="Sherlock G."/>
            <person name="Sophianopoulou V."/>
            <person name="Squina F.M."/>
            <person name="Sun H."/>
            <person name="Susca A."/>
            <person name="Todd R.B."/>
            <person name="Tsang A."/>
            <person name="Unkles S.E."/>
            <person name="van de Wiele N."/>
            <person name="van Rossen-Uffink D."/>
            <person name="Oliveira J.V."/>
            <person name="Vesth T.C."/>
            <person name="Visser J."/>
            <person name="Yu J.-H."/>
            <person name="Zhou M."/>
            <person name="Andersen M.R."/>
            <person name="Archer D.B."/>
            <person name="Baker S.E."/>
            <person name="Benoit I."/>
            <person name="Brakhage A.A."/>
            <person name="Braus G.H."/>
            <person name="Fischer R."/>
            <person name="Frisvad J.C."/>
            <person name="Goldman G.H."/>
            <person name="Houbraken J."/>
            <person name="Oakley B."/>
            <person name="Pocsi I."/>
            <person name="Scazzocchio C."/>
            <person name="Seiboth B."/>
            <person name="vanKuyk P.A."/>
            <person name="Wortman J."/>
            <person name="Dyer P.S."/>
            <person name="Grigoriev I.V."/>
        </authorList>
    </citation>
    <scope>NUCLEOTIDE SEQUENCE [LARGE SCALE GENOMIC DNA]</scope>
    <source>
        <strain evidence="2">CBS 583.65</strain>
    </source>
</reference>
<dbReference type="OrthoDB" id="5326346at2759"/>
<dbReference type="SUPFAM" id="SSF54695">
    <property type="entry name" value="POZ domain"/>
    <property type="match status" value="1"/>
</dbReference>
<gene>
    <name evidence="1" type="ORF">ASPVEDRAFT_871881</name>
</gene>
<dbReference type="Gene3D" id="3.30.710.10">
    <property type="entry name" value="Potassium Channel Kv1.1, Chain A"/>
    <property type="match status" value="1"/>
</dbReference>
<dbReference type="RefSeq" id="XP_040661950.1">
    <property type="nucleotide sequence ID" value="XM_040818000.1"/>
</dbReference>
<dbReference type="InterPro" id="IPR011333">
    <property type="entry name" value="SKP1/BTB/POZ_sf"/>
</dbReference>
<dbReference type="VEuPathDB" id="FungiDB:ASPVEDRAFT_871881"/>